<dbReference type="EMBL" id="VEPZ02000855">
    <property type="protein sequence ID" value="KAE8716224.1"/>
    <property type="molecule type" value="Genomic_DNA"/>
</dbReference>
<protein>
    <submittedName>
        <fullName evidence="1">Uncharacterized protein</fullName>
    </submittedName>
</protein>
<reference evidence="1" key="1">
    <citation type="submission" date="2019-09" db="EMBL/GenBank/DDBJ databases">
        <title>Draft genome information of white flower Hibiscus syriacus.</title>
        <authorList>
            <person name="Kim Y.-M."/>
        </authorList>
    </citation>
    <scope>NUCLEOTIDE SEQUENCE [LARGE SCALE GENOMIC DNA]</scope>
    <source>
        <strain evidence="1">YM2019G1</strain>
    </source>
</reference>
<comment type="caution">
    <text evidence="1">The sequence shown here is derived from an EMBL/GenBank/DDBJ whole genome shotgun (WGS) entry which is preliminary data.</text>
</comment>
<sequence>MQASRELGVNVLHDRMIEYGELFEDKFSFLRQESKHETVLAAEKSLSDSSRLANRILRERTRNGSGIVVVTGSLHIVAKVLASLNR</sequence>
<keyword evidence="2" id="KW-1185">Reference proteome</keyword>
<gene>
    <name evidence="1" type="ORF">F3Y22_tig00110156pilonHSYRG00600</name>
</gene>
<organism evidence="1 2">
    <name type="scientific">Hibiscus syriacus</name>
    <name type="common">Rose of Sharon</name>
    <dbReference type="NCBI Taxonomy" id="106335"/>
    <lineage>
        <taxon>Eukaryota</taxon>
        <taxon>Viridiplantae</taxon>
        <taxon>Streptophyta</taxon>
        <taxon>Embryophyta</taxon>
        <taxon>Tracheophyta</taxon>
        <taxon>Spermatophyta</taxon>
        <taxon>Magnoliopsida</taxon>
        <taxon>eudicotyledons</taxon>
        <taxon>Gunneridae</taxon>
        <taxon>Pentapetalae</taxon>
        <taxon>rosids</taxon>
        <taxon>malvids</taxon>
        <taxon>Malvales</taxon>
        <taxon>Malvaceae</taxon>
        <taxon>Malvoideae</taxon>
        <taxon>Hibiscus</taxon>
    </lineage>
</organism>
<evidence type="ECO:0000313" key="2">
    <source>
        <dbReference type="Proteomes" id="UP000436088"/>
    </source>
</evidence>
<dbReference type="Proteomes" id="UP000436088">
    <property type="component" value="Unassembled WGS sequence"/>
</dbReference>
<dbReference type="AlphaFoldDB" id="A0A6A3BHQ3"/>
<name>A0A6A3BHQ3_HIBSY</name>
<accession>A0A6A3BHQ3</accession>
<evidence type="ECO:0000313" key="1">
    <source>
        <dbReference type="EMBL" id="KAE8716224.1"/>
    </source>
</evidence>
<proteinExistence type="predicted"/>